<dbReference type="AlphaFoldDB" id="A6TP03"/>
<reference evidence="3" key="1">
    <citation type="journal article" date="2016" name="Genome Announc.">
        <title>Complete genome sequence of Alkaliphilus metalliredigens strain QYMF, an alkaliphilic and metal-reducing bacterium isolated from borax-contaminated leachate ponds.</title>
        <authorList>
            <person name="Hwang C."/>
            <person name="Copeland A."/>
            <person name="Lucas S."/>
            <person name="Lapidus A."/>
            <person name="Barry K."/>
            <person name="Detter J.C."/>
            <person name="Glavina Del Rio T."/>
            <person name="Hammon N."/>
            <person name="Israni S."/>
            <person name="Dalin E."/>
            <person name="Tice H."/>
            <person name="Pitluck S."/>
            <person name="Chertkov O."/>
            <person name="Brettin T."/>
            <person name="Bruce D."/>
            <person name="Han C."/>
            <person name="Schmutz J."/>
            <person name="Larimer F."/>
            <person name="Land M.L."/>
            <person name="Hauser L."/>
            <person name="Kyrpides N."/>
            <person name="Mikhailova N."/>
            <person name="Ye Q."/>
            <person name="Zhou J."/>
            <person name="Richardson P."/>
            <person name="Fields M.W."/>
        </authorList>
    </citation>
    <scope>NUCLEOTIDE SEQUENCE [LARGE SCALE GENOMIC DNA]</scope>
    <source>
        <strain evidence="3">QYMF</strain>
    </source>
</reference>
<name>A6TP03_ALKMQ</name>
<keyword evidence="1" id="KW-1133">Transmembrane helix</keyword>
<sequence length="41" mass="4669">MFRNNKINFILMILLTLMMLIGCTTGMENNVVQESPPKQAL</sequence>
<dbReference type="HOGENOM" id="CLU_3264733_0_0_9"/>
<keyword evidence="3" id="KW-1185">Reference proteome</keyword>
<protein>
    <submittedName>
        <fullName evidence="2">Uncharacterized protein</fullName>
    </submittedName>
</protein>
<proteinExistence type="predicted"/>
<evidence type="ECO:0000256" key="1">
    <source>
        <dbReference type="SAM" id="Phobius"/>
    </source>
</evidence>
<dbReference type="EMBL" id="CP000724">
    <property type="protein sequence ID" value="ABR47921.1"/>
    <property type="molecule type" value="Genomic_DNA"/>
</dbReference>
<organism evidence="2 3">
    <name type="scientific">Alkaliphilus metalliredigens (strain QYMF)</name>
    <dbReference type="NCBI Taxonomy" id="293826"/>
    <lineage>
        <taxon>Bacteria</taxon>
        <taxon>Bacillati</taxon>
        <taxon>Bacillota</taxon>
        <taxon>Clostridia</taxon>
        <taxon>Peptostreptococcales</taxon>
        <taxon>Natronincolaceae</taxon>
        <taxon>Alkaliphilus</taxon>
    </lineage>
</organism>
<dbReference type="Proteomes" id="UP000001572">
    <property type="component" value="Chromosome"/>
</dbReference>
<feature type="transmembrane region" description="Helical" evidence="1">
    <location>
        <begin position="7"/>
        <end position="27"/>
    </location>
</feature>
<dbReference type="STRING" id="293826.Amet_1747"/>
<dbReference type="RefSeq" id="WP_012062959.1">
    <property type="nucleotide sequence ID" value="NC_009633.1"/>
</dbReference>
<accession>A6TP03</accession>
<keyword evidence="1" id="KW-0812">Transmembrane</keyword>
<dbReference type="KEGG" id="amt:Amet_1747"/>
<keyword evidence="1" id="KW-0472">Membrane</keyword>
<gene>
    <name evidence="2" type="ordered locus">Amet_1747</name>
</gene>
<evidence type="ECO:0000313" key="3">
    <source>
        <dbReference type="Proteomes" id="UP000001572"/>
    </source>
</evidence>
<evidence type="ECO:0000313" key="2">
    <source>
        <dbReference type="EMBL" id="ABR47921.1"/>
    </source>
</evidence>
<dbReference type="PROSITE" id="PS51257">
    <property type="entry name" value="PROKAR_LIPOPROTEIN"/>
    <property type="match status" value="1"/>
</dbReference>